<dbReference type="PANTHER" id="PTHR31240:SF0">
    <property type="entry name" value="MATERNAL EFFECT EMBRYO ARREST 18"/>
    <property type="match status" value="1"/>
</dbReference>
<dbReference type="CDD" id="cd07187">
    <property type="entry name" value="YvcK_like"/>
    <property type="match status" value="1"/>
</dbReference>
<evidence type="ECO:0008006" key="3">
    <source>
        <dbReference type="Google" id="ProtNLM"/>
    </source>
</evidence>
<dbReference type="STRING" id="1246637.MTBBW1_790042"/>
<dbReference type="Proteomes" id="UP000191931">
    <property type="component" value="Unassembled WGS sequence"/>
</dbReference>
<gene>
    <name evidence="1" type="ORF">MTBBW1_790042</name>
</gene>
<dbReference type="InterPro" id="IPR027591">
    <property type="entry name" value="CofD-rel_GAK"/>
</dbReference>
<accession>A0A1W1HJJ7</accession>
<evidence type="ECO:0000313" key="2">
    <source>
        <dbReference type="Proteomes" id="UP000191931"/>
    </source>
</evidence>
<proteinExistence type="predicted"/>
<dbReference type="InterPro" id="IPR002882">
    <property type="entry name" value="CofD"/>
</dbReference>
<reference evidence="1 2" key="1">
    <citation type="submission" date="2017-03" db="EMBL/GenBank/DDBJ databases">
        <authorList>
            <person name="Afonso C.L."/>
            <person name="Miller P.J."/>
            <person name="Scott M.A."/>
            <person name="Spackman E."/>
            <person name="Goraichik I."/>
            <person name="Dimitrov K.M."/>
            <person name="Suarez D.L."/>
            <person name="Swayne D.E."/>
        </authorList>
    </citation>
    <scope>NUCLEOTIDE SEQUENCE [LARGE SCALE GENOMIC DNA]</scope>
    <source>
        <strain evidence="1">PRJEB14757</strain>
    </source>
</reference>
<evidence type="ECO:0000313" key="1">
    <source>
        <dbReference type="EMBL" id="SLM32644.1"/>
    </source>
</evidence>
<dbReference type="Gene3D" id="3.40.50.10680">
    <property type="entry name" value="CofD-like domains"/>
    <property type="match status" value="1"/>
</dbReference>
<dbReference type="NCBIfam" id="TIGR04357">
    <property type="entry name" value="CofD_rel_GAK"/>
    <property type="match status" value="1"/>
</dbReference>
<protein>
    <recommendedName>
        <fullName evidence="3">GAK system CofD-like protein</fullName>
    </recommendedName>
</protein>
<dbReference type="Pfam" id="PF01933">
    <property type="entry name" value="CofD"/>
    <property type="match status" value="1"/>
</dbReference>
<organism evidence="1 2">
    <name type="scientific">Desulfamplus magnetovallimortis</name>
    <dbReference type="NCBI Taxonomy" id="1246637"/>
    <lineage>
        <taxon>Bacteria</taxon>
        <taxon>Pseudomonadati</taxon>
        <taxon>Thermodesulfobacteriota</taxon>
        <taxon>Desulfobacteria</taxon>
        <taxon>Desulfobacterales</taxon>
        <taxon>Desulfobacteraceae</taxon>
        <taxon>Desulfamplus</taxon>
    </lineage>
</organism>
<keyword evidence="2" id="KW-1185">Reference proteome</keyword>
<dbReference type="GO" id="GO:0043743">
    <property type="term" value="F:LPPG:FO 2-phospho-L-lactate transferase activity"/>
    <property type="evidence" value="ECO:0007669"/>
    <property type="project" value="InterPro"/>
</dbReference>
<dbReference type="RefSeq" id="WP_245809326.1">
    <property type="nucleotide sequence ID" value="NZ_LT828543.1"/>
</dbReference>
<dbReference type="SUPFAM" id="SSF142338">
    <property type="entry name" value="CofD-like"/>
    <property type="match status" value="1"/>
</dbReference>
<name>A0A1W1HJJ7_9BACT</name>
<sequence length="439" mass="49406">MTMKLKVTRTITLPDSVKLARLKRVPELGPKVLFFSGGTALRSSCQELIQYTHNSIHIITPFDSGGSSALLRKAFEMPAIGDVRNRLLALADQSLHGHHEIYRLFAHRFPEDAQKKELMEELDSMIRGKHTLVADIPDPMRKIIRQHLRFFKEFMADSFSLRKASIGNLILTAGYLENRRNFDVIIYIFSKLVQVRGVVRPVINKDLHIAAELENGSIKIGQHILTGKEEKPLESKIINLWMCRNLDNPEPVIIPVRNKIANLINEADLVCYPMGSFYSSLIANLLPEGVGKAISNLPVPKVYIPSTGKSDPETFGMTLMDQIYVLVYYLVRNGHVDMNESIMQGNISSMITRRKGIAGPYRLFAGRYEMSYSNNIKPAVCDLLNYVIIDSKNGEYEGKIDKCALKKMGIEVIDMPLITSETSPYIDPKALVSLLLSLT</sequence>
<dbReference type="InterPro" id="IPR038136">
    <property type="entry name" value="CofD-like_dom_sf"/>
</dbReference>
<dbReference type="EMBL" id="FWEV01000324">
    <property type="protein sequence ID" value="SLM32644.1"/>
    <property type="molecule type" value="Genomic_DNA"/>
</dbReference>
<dbReference type="AlphaFoldDB" id="A0A1W1HJJ7"/>
<dbReference type="PANTHER" id="PTHR31240">
    <property type="entry name" value="MATERNAL EFFECT EMBRYO ARREST 18"/>
    <property type="match status" value="1"/>
</dbReference>